<dbReference type="AlphaFoldDB" id="A0A9P5GAY8"/>
<feature type="transmembrane region" description="Helical" evidence="2">
    <location>
        <begin position="206"/>
        <end position="227"/>
    </location>
</feature>
<feature type="transmembrane region" description="Helical" evidence="2">
    <location>
        <begin position="135"/>
        <end position="160"/>
    </location>
</feature>
<proteinExistence type="predicted"/>
<dbReference type="Proteomes" id="UP000701341">
    <property type="component" value="Unassembled WGS sequence"/>
</dbReference>
<keyword evidence="2" id="KW-0812">Transmembrane</keyword>
<name>A0A9P5GAY8_PENCR</name>
<comment type="caution">
    <text evidence="3">The sequence shown here is derived from an EMBL/GenBank/DDBJ whole genome shotgun (WGS) entry which is preliminary data.</text>
</comment>
<protein>
    <submittedName>
        <fullName evidence="3">Uncharacterized protein</fullName>
    </submittedName>
</protein>
<reference evidence="3" key="1">
    <citation type="submission" date="2020-02" db="EMBL/GenBank/DDBJ databases">
        <authorList>
            <person name="Lichtner F.J."/>
        </authorList>
    </citation>
    <scope>NUCLEOTIDE SEQUENCE</scope>
    <source>
        <strain evidence="3">G10</strain>
    </source>
</reference>
<feature type="transmembrane region" description="Helical" evidence="2">
    <location>
        <begin position="661"/>
        <end position="684"/>
    </location>
</feature>
<keyword evidence="2" id="KW-1133">Transmembrane helix</keyword>
<feature type="compositionally biased region" description="Low complexity" evidence="1">
    <location>
        <begin position="8"/>
        <end position="17"/>
    </location>
</feature>
<evidence type="ECO:0000256" key="2">
    <source>
        <dbReference type="SAM" id="Phobius"/>
    </source>
</evidence>
<keyword evidence="4" id="KW-1185">Reference proteome</keyword>
<sequence length="793" mass="87734">MAPRRDSISSGSLSLGSRHSYTAVNPIQDEISDTDKSETETPQNPDESDQETRKPTLSTPSAKLHRSGYILLVVFLYIGLAIFAWVVTCYLSFRPITTKHYDLRALDNSNWAEPDRNYENPLFGRNERWYRAARIIQSIVSVLTIPLTSAVCSSAAVIFIQQRVNKGITVRQVMTLADKGWADLVTYAKIFPFLASDGWKRFGSSFLLLAILLNLLGSVISPLQQLFLSTRAIKIPTYPSWINGQLDIPDQFKADTGDDSNLVVAMTRSALTSTTISEVQSQLWQGANVTCVLKYGAKKLPQSCGYGGSTLADMSQLAEPFLAELPSGYNTGLYQQFIPRFNSSAQYDKIAQTEFPTGCDKIDGAFYVDYTNVTTDPNGIVYTWGIQACMPQDLTTSPWKSTRNRQDFTEELYLNVTLIHYNVNKLNQDQQNSTFYKVTLDTTAGYFELPNYMNGEVAGPLLENDPNSLCGEHCEPETINGDVEHKIGDKRRDLNTAKDGTMPLEVVANKGPLLTIAMALFGDTSFIQSRQAHPQAYASIIDSNVPVEQVPTYAGSCVDLAPLGILLAGASGEDNSTNSLNYCITNTDGGVNGTGVNTEIAQWLSNFNYDQERVKNAFDAAAFLATKVWMQNSVSPTEKSLQVNFDLGADTQIPVISRGGIIFVSILLGWYILMLIPLAVYAAWTPRWTAQLDSFAMMRIGAAIPEKLPLTVGQNKNTIKSLDEIPGWVGDISEEKEPLGRLGLGVGRSLASRANRRFECEEEDDEEITAEEKNASQRRLEREIKRSTRVDHA</sequence>
<feature type="compositionally biased region" description="Basic and acidic residues" evidence="1">
    <location>
        <begin position="770"/>
        <end position="793"/>
    </location>
</feature>
<feature type="transmembrane region" description="Helical" evidence="2">
    <location>
        <begin position="69"/>
        <end position="93"/>
    </location>
</feature>
<evidence type="ECO:0000313" key="4">
    <source>
        <dbReference type="Proteomes" id="UP000701341"/>
    </source>
</evidence>
<evidence type="ECO:0000256" key="1">
    <source>
        <dbReference type="SAM" id="MobiDB-lite"/>
    </source>
</evidence>
<dbReference type="EMBL" id="JAAOZQ010000115">
    <property type="protein sequence ID" value="KAF7517448.1"/>
    <property type="molecule type" value="Genomic_DNA"/>
</dbReference>
<gene>
    <name evidence="3" type="ORF">PCG10_001210</name>
</gene>
<organism evidence="3 4">
    <name type="scientific">Penicillium crustosum</name>
    <name type="common">Blue mold fungus</name>
    <dbReference type="NCBI Taxonomy" id="36656"/>
    <lineage>
        <taxon>Eukaryota</taxon>
        <taxon>Fungi</taxon>
        <taxon>Dikarya</taxon>
        <taxon>Ascomycota</taxon>
        <taxon>Pezizomycotina</taxon>
        <taxon>Eurotiomycetes</taxon>
        <taxon>Eurotiomycetidae</taxon>
        <taxon>Eurotiales</taxon>
        <taxon>Aspergillaceae</taxon>
        <taxon>Penicillium</taxon>
    </lineage>
</organism>
<feature type="region of interest" description="Disordered" evidence="1">
    <location>
        <begin position="761"/>
        <end position="793"/>
    </location>
</feature>
<keyword evidence="2" id="KW-0472">Membrane</keyword>
<accession>A0A9P5GAY8</accession>
<feature type="region of interest" description="Disordered" evidence="1">
    <location>
        <begin position="1"/>
        <end position="60"/>
    </location>
</feature>
<evidence type="ECO:0000313" key="3">
    <source>
        <dbReference type="EMBL" id="KAF7517448.1"/>
    </source>
</evidence>